<keyword evidence="2" id="KW-1185">Reference proteome</keyword>
<dbReference type="EMBL" id="JBBPBM010000007">
    <property type="protein sequence ID" value="KAK8574770.1"/>
    <property type="molecule type" value="Genomic_DNA"/>
</dbReference>
<proteinExistence type="predicted"/>
<sequence>MVVVSLVTDARQLNAAMDRKRCFSLYRAQWKRIHAVGLRSHLYVNVACIDGKIMMVSGTLGQRLVHLVEQVEEKGVALSNDENGKFLFPVTAGQESGIVVTV</sequence>
<name>A0ABR2F8X8_9ROSI</name>
<evidence type="ECO:0000313" key="1">
    <source>
        <dbReference type="EMBL" id="KAK8574770.1"/>
    </source>
</evidence>
<organism evidence="1 2">
    <name type="scientific">Hibiscus sabdariffa</name>
    <name type="common">roselle</name>
    <dbReference type="NCBI Taxonomy" id="183260"/>
    <lineage>
        <taxon>Eukaryota</taxon>
        <taxon>Viridiplantae</taxon>
        <taxon>Streptophyta</taxon>
        <taxon>Embryophyta</taxon>
        <taxon>Tracheophyta</taxon>
        <taxon>Spermatophyta</taxon>
        <taxon>Magnoliopsida</taxon>
        <taxon>eudicotyledons</taxon>
        <taxon>Gunneridae</taxon>
        <taxon>Pentapetalae</taxon>
        <taxon>rosids</taxon>
        <taxon>malvids</taxon>
        <taxon>Malvales</taxon>
        <taxon>Malvaceae</taxon>
        <taxon>Malvoideae</taxon>
        <taxon>Hibiscus</taxon>
    </lineage>
</organism>
<protein>
    <submittedName>
        <fullName evidence="1">Uncharacterized protein</fullName>
    </submittedName>
</protein>
<comment type="caution">
    <text evidence="1">The sequence shown here is derived from an EMBL/GenBank/DDBJ whole genome shotgun (WGS) entry which is preliminary data.</text>
</comment>
<dbReference type="Proteomes" id="UP001472677">
    <property type="component" value="Unassembled WGS sequence"/>
</dbReference>
<accession>A0ABR2F8X8</accession>
<reference evidence="1 2" key="1">
    <citation type="journal article" date="2024" name="G3 (Bethesda)">
        <title>Genome assembly of Hibiscus sabdariffa L. provides insights into metabolisms of medicinal natural products.</title>
        <authorList>
            <person name="Kim T."/>
        </authorList>
    </citation>
    <scope>NUCLEOTIDE SEQUENCE [LARGE SCALE GENOMIC DNA]</scope>
    <source>
        <strain evidence="1">TK-2024</strain>
        <tissue evidence="1">Old leaves</tissue>
    </source>
</reference>
<gene>
    <name evidence="1" type="ORF">V6N12_062452</name>
</gene>
<evidence type="ECO:0000313" key="2">
    <source>
        <dbReference type="Proteomes" id="UP001472677"/>
    </source>
</evidence>